<dbReference type="OrthoDB" id="9769600at2"/>
<keyword evidence="3" id="KW-1185">Reference proteome</keyword>
<dbReference type="GO" id="GO:0008767">
    <property type="term" value="F:UDP-galactopyranose mutase activity"/>
    <property type="evidence" value="ECO:0007669"/>
    <property type="project" value="TreeGrafter"/>
</dbReference>
<evidence type="ECO:0000313" key="2">
    <source>
        <dbReference type="EMBL" id="AKQ43050.2"/>
    </source>
</evidence>
<dbReference type="KEGG" id="ery:CP97_01605"/>
<organism evidence="2 3">
    <name type="scientific">Aurantiacibacter atlanticus</name>
    <dbReference type="NCBI Taxonomy" id="1648404"/>
    <lineage>
        <taxon>Bacteria</taxon>
        <taxon>Pseudomonadati</taxon>
        <taxon>Pseudomonadota</taxon>
        <taxon>Alphaproteobacteria</taxon>
        <taxon>Sphingomonadales</taxon>
        <taxon>Erythrobacteraceae</taxon>
        <taxon>Aurantiacibacter</taxon>
    </lineage>
</organism>
<name>A0A0H4VF95_9SPHN</name>
<dbReference type="EMBL" id="CP011310">
    <property type="protein sequence ID" value="AKQ43050.2"/>
    <property type="molecule type" value="Genomic_DNA"/>
</dbReference>
<dbReference type="SUPFAM" id="SSF51971">
    <property type="entry name" value="Nucleotide-binding domain"/>
    <property type="match status" value="1"/>
</dbReference>
<dbReference type="NCBIfam" id="NF005545">
    <property type="entry name" value="PRK07208.1-1"/>
    <property type="match status" value="1"/>
</dbReference>
<dbReference type="GO" id="GO:0050660">
    <property type="term" value="F:flavin adenine dinucleotide binding"/>
    <property type="evidence" value="ECO:0007669"/>
    <property type="project" value="TreeGrafter"/>
</dbReference>
<dbReference type="Pfam" id="PF13450">
    <property type="entry name" value="NAD_binding_8"/>
    <property type="match status" value="1"/>
</dbReference>
<sequence length="543" mass="60742">MHDNGHDNGKTFHGAADAGEIQVDVAIIGAGPAGLTAGYLLTKAGKTVAIIEKDATYVGGISRTVEHEGYRFDIGGHRFFSKSQQVVDLWNEILPDDFIQRPRMSRIYYEGKFYSYPLRAFEALWNLGLLRSAMCMVSYAKAKLFPAREIKSFEDWTSNQFGKRLYSIFFKTYTEKVWGMPCNEMSADWAAQRIKGLSLWSAVVDGLKRSLGLNKLNDGSGKQAKTLLETFRYPRLGPGMMWDAARDKIVATGKGRTIMGHELKQLAADGENGWRMTASGPDGDVVVKAAHAISSAPMRQLAARLHPLPDTTLEANNLKYRDFLTVALMIRSEDLFPDNWIYIHDSKVKVGRVQNFRSWSPEMVPDENVACVGLEYFCFEGDGLWSMDDADLVELAKREMDILGLVSPEKVIGGAVVRQEKAYPVYDEDYAANVDAMRSELEERFPTLHLVGRNGMHRYNNQDHAMMTAMLTVENIIAGERIYDTWCVNEDAEYHEAGDEGAYKALPEGRQQVTEDQAAALNSMRDVPERIDGSKIADGRKAA</sequence>
<dbReference type="PANTHER" id="PTHR21197:SF0">
    <property type="entry name" value="UDP-GALACTOPYRANOSE MUTASE"/>
    <property type="match status" value="1"/>
</dbReference>
<dbReference type="RefSeq" id="WP_082863677.1">
    <property type="nucleotide sequence ID" value="NZ_CP011310.1"/>
</dbReference>
<proteinExistence type="predicted"/>
<evidence type="ECO:0000313" key="3">
    <source>
        <dbReference type="Proteomes" id="UP000059113"/>
    </source>
</evidence>
<dbReference type="GO" id="GO:0005829">
    <property type="term" value="C:cytosol"/>
    <property type="evidence" value="ECO:0007669"/>
    <property type="project" value="TreeGrafter"/>
</dbReference>
<dbReference type="Gene3D" id="3.50.50.60">
    <property type="entry name" value="FAD/NAD(P)-binding domain"/>
    <property type="match status" value="1"/>
</dbReference>
<reference evidence="2 3" key="1">
    <citation type="journal article" date="2015" name="Int. J. Syst. Evol. Microbiol.">
        <title>Erythrobacter atlanticus sp. nov., a bacterium from ocean sediment able to degrade polycyclic aromatic hydrocarbons.</title>
        <authorList>
            <person name="Zhuang L."/>
            <person name="Liu Y."/>
            <person name="Wang L."/>
            <person name="Wang W."/>
            <person name="Shao Z."/>
        </authorList>
    </citation>
    <scope>NUCLEOTIDE SEQUENCE [LARGE SCALE GENOMIC DNA]</scope>
    <source>
        <strain evidence="3">s21-N3</strain>
    </source>
</reference>
<dbReference type="NCBIfam" id="NF005548">
    <property type="entry name" value="PRK07208.1-4"/>
    <property type="match status" value="1"/>
</dbReference>
<feature type="region of interest" description="Disordered" evidence="1">
    <location>
        <begin position="515"/>
        <end position="543"/>
    </location>
</feature>
<dbReference type="InterPro" id="IPR036188">
    <property type="entry name" value="FAD/NAD-bd_sf"/>
</dbReference>
<evidence type="ECO:0000256" key="1">
    <source>
        <dbReference type="SAM" id="MobiDB-lite"/>
    </source>
</evidence>
<dbReference type="AlphaFoldDB" id="A0A0H4VF95"/>
<dbReference type="Proteomes" id="UP000059113">
    <property type="component" value="Chromosome"/>
</dbReference>
<dbReference type="STRING" id="1648404.CP97_01605"/>
<feature type="compositionally biased region" description="Basic and acidic residues" evidence="1">
    <location>
        <begin position="526"/>
        <end position="543"/>
    </location>
</feature>
<dbReference type="PANTHER" id="PTHR21197">
    <property type="entry name" value="UDP-GALACTOPYRANOSE MUTASE"/>
    <property type="match status" value="1"/>
</dbReference>
<accession>A0A0H4VF95</accession>
<gene>
    <name evidence="2" type="ORF">CP97_01605</name>
</gene>
<protein>
    <recommendedName>
        <fullName evidence="4">FAD-dependent oxidoreductase</fullName>
    </recommendedName>
</protein>
<reference evidence="3" key="2">
    <citation type="submission" date="2015-04" db="EMBL/GenBank/DDBJ databases">
        <title>The complete genome sequence of Erythrobacter sp. s21-N3.</title>
        <authorList>
            <person name="Zhuang L."/>
            <person name="Liu Y."/>
            <person name="Shao Z."/>
        </authorList>
    </citation>
    <scope>NUCLEOTIDE SEQUENCE [LARGE SCALE GENOMIC DNA]</scope>
    <source>
        <strain evidence="3">s21-N3</strain>
    </source>
</reference>
<evidence type="ECO:0008006" key="4">
    <source>
        <dbReference type="Google" id="ProtNLM"/>
    </source>
</evidence>